<feature type="compositionally biased region" description="Low complexity" evidence="1">
    <location>
        <begin position="48"/>
        <end position="69"/>
    </location>
</feature>
<organism evidence="2 3">
    <name type="scientific">Alternaria dauci</name>
    <dbReference type="NCBI Taxonomy" id="48095"/>
    <lineage>
        <taxon>Eukaryota</taxon>
        <taxon>Fungi</taxon>
        <taxon>Dikarya</taxon>
        <taxon>Ascomycota</taxon>
        <taxon>Pezizomycotina</taxon>
        <taxon>Dothideomycetes</taxon>
        <taxon>Pleosporomycetidae</taxon>
        <taxon>Pleosporales</taxon>
        <taxon>Pleosporineae</taxon>
        <taxon>Pleosporaceae</taxon>
        <taxon>Alternaria</taxon>
        <taxon>Alternaria sect. Porri</taxon>
    </lineage>
</organism>
<name>A0ABR3UU02_9PLEO</name>
<evidence type="ECO:0000256" key="1">
    <source>
        <dbReference type="SAM" id="MobiDB-lite"/>
    </source>
</evidence>
<feature type="compositionally biased region" description="Acidic residues" evidence="1">
    <location>
        <begin position="87"/>
        <end position="106"/>
    </location>
</feature>
<comment type="caution">
    <text evidence="2">The sequence shown here is derived from an EMBL/GenBank/DDBJ whole genome shotgun (WGS) entry which is preliminary data.</text>
</comment>
<evidence type="ECO:0000313" key="3">
    <source>
        <dbReference type="Proteomes" id="UP001578633"/>
    </source>
</evidence>
<dbReference type="EMBL" id="JBHGVX010000002">
    <property type="protein sequence ID" value="KAL1799573.1"/>
    <property type="molecule type" value="Genomic_DNA"/>
</dbReference>
<feature type="region of interest" description="Disordered" evidence="1">
    <location>
        <begin position="561"/>
        <end position="603"/>
    </location>
</feature>
<feature type="region of interest" description="Disordered" evidence="1">
    <location>
        <begin position="519"/>
        <end position="545"/>
    </location>
</feature>
<feature type="compositionally biased region" description="Basic and acidic residues" evidence="1">
    <location>
        <begin position="107"/>
        <end position="116"/>
    </location>
</feature>
<keyword evidence="3" id="KW-1185">Reference proteome</keyword>
<evidence type="ECO:0000313" key="2">
    <source>
        <dbReference type="EMBL" id="KAL1799573.1"/>
    </source>
</evidence>
<feature type="compositionally biased region" description="Polar residues" evidence="1">
    <location>
        <begin position="526"/>
        <end position="540"/>
    </location>
</feature>
<protein>
    <submittedName>
        <fullName evidence="2">Uncharacterized protein</fullName>
    </submittedName>
</protein>
<feature type="compositionally biased region" description="Gly residues" evidence="1">
    <location>
        <begin position="594"/>
        <end position="603"/>
    </location>
</feature>
<feature type="region of interest" description="Disordered" evidence="1">
    <location>
        <begin position="46"/>
        <end position="149"/>
    </location>
</feature>
<reference evidence="2 3" key="1">
    <citation type="submission" date="2024-09" db="EMBL/GenBank/DDBJ databases">
        <title>T2T genomes of carrot and Alternaria dauci and their utility for understanding host-pathogen interaction during carrot leaf blight disease.</title>
        <authorList>
            <person name="Liu W."/>
            <person name="Xu S."/>
            <person name="Ou C."/>
            <person name="Liu X."/>
            <person name="Zhuang F."/>
            <person name="Deng X.W."/>
        </authorList>
    </citation>
    <scope>NUCLEOTIDE SEQUENCE [LARGE SCALE GENOMIC DNA]</scope>
    <source>
        <strain evidence="2 3">A2016</strain>
    </source>
</reference>
<feature type="compositionally biased region" description="Low complexity" evidence="1">
    <location>
        <begin position="566"/>
        <end position="587"/>
    </location>
</feature>
<feature type="region of interest" description="Disordered" evidence="1">
    <location>
        <begin position="1"/>
        <end position="32"/>
    </location>
</feature>
<accession>A0ABR3UU02</accession>
<feature type="compositionally biased region" description="Polar residues" evidence="1">
    <location>
        <begin position="487"/>
        <end position="503"/>
    </location>
</feature>
<dbReference type="RefSeq" id="XP_069310157.1">
    <property type="nucleotide sequence ID" value="XM_069448905.1"/>
</dbReference>
<proteinExistence type="predicted"/>
<dbReference type="Proteomes" id="UP001578633">
    <property type="component" value="Chromosome 2"/>
</dbReference>
<gene>
    <name evidence="2" type="ORF">ACET3X_003610</name>
</gene>
<feature type="compositionally biased region" description="Low complexity" evidence="1">
    <location>
        <begin position="19"/>
        <end position="29"/>
    </location>
</feature>
<dbReference type="GeneID" id="96083932"/>
<feature type="compositionally biased region" description="Low complexity" evidence="1">
    <location>
        <begin position="385"/>
        <end position="398"/>
    </location>
</feature>
<sequence>MAAIQQHRPQAGRQVSYNAPEPTTEPATTLLQPVRSLDQSEEWVLFSPSAPSATTRTHTTSTDRTPRTAGLSRFSEFGSLETAAQSEQDDEGGSFLGTEEELDSLDDGLHAFHEPSEYGAPLGRLQSRLQESGDTVLPTHDGLGEFKPDGTMQEHLWQFERQRRRAPRRRSSVQRHLSVLDDHDETTMELEKRQRIERWRLEQSKALLEEIEKETRRRRRMSMVSNGASRVDAQKATTSTKPPIAQSVSDVSDSSDEGTENLSFWQRITRRVIRDLIGLDEDTLSVIFGEALPDEAATPTPGSPTTEFSPDKALQDAGLDASRFSDDAWQTKLLERVAQELGTLVNQLSEHPGAFSTYQRTQSTPPYAGLTPVISNTTVVSEPLSSIPSSQPTTTPSSAQFAPTFPAQLSNTYSEASLWGIEEEPTDTDTETATSSYAHNTPIPPTNIADDLAREREYWEREIDVKMIFNFLMKRFSSRRPSISSSQPVLPSQPISTTSAHSTITNDNLSSARRAAIIRQHHPLVNRTTTDSRLPTSSASHSRESRRFATYYAPITSGLKDKTKLRSSSSCASQSTKKSKRSSTSQRNYWDLGGSVGSGSVVG</sequence>
<feature type="region of interest" description="Disordered" evidence="1">
    <location>
        <begin position="215"/>
        <end position="259"/>
    </location>
</feature>
<feature type="region of interest" description="Disordered" evidence="1">
    <location>
        <begin position="425"/>
        <end position="448"/>
    </location>
</feature>
<feature type="region of interest" description="Disordered" evidence="1">
    <location>
        <begin position="481"/>
        <end position="503"/>
    </location>
</feature>
<feature type="region of interest" description="Disordered" evidence="1">
    <location>
        <begin position="384"/>
        <end position="403"/>
    </location>
</feature>